<evidence type="ECO:0000313" key="2">
    <source>
        <dbReference type="Proteomes" id="UP000789366"/>
    </source>
</evidence>
<dbReference type="Proteomes" id="UP000789366">
    <property type="component" value="Unassembled WGS sequence"/>
</dbReference>
<gene>
    <name evidence="1" type="ORF">SPELUC_LOCUS2424</name>
</gene>
<dbReference type="EMBL" id="CAJVPW010001595">
    <property type="protein sequence ID" value="CAG8487918.1"/>
    <property type="molecule type" value="Genomic_DNA"/>
</dbReference>
<feature type="non-terminal residue" evidence="1">
    <location>
        <position position="1"/>
    </location>
</feature>
<keyword evidence="2" id="KW-1185">Reference proteome</keyword>
<organism evidence="1 2">
    <name type="scientific">Cetraspora pellucida</name>
    <dbReference type="NCBI Taxonomy" id="1433469"/>
    <lineage>
        <taxon>Eukaryota</taxon>
        <taxon>Fungi</taxon>
        <taxon>Fungi incertae sedis</taxon>
        <taxon>Mucoromycota</taxon>
        <taxon>Glomeromycotina</taxon>
        <taxon>Glomeromycetes</taxon>
        <taxon>Diversisporales</taxon>
        <taxon>Gigasporaceae</taxon>
        <taxon>Cetraspora</taxon>
    </lineage>
</organism>
<name>A0ACA9KQM0_9GLOM</name>
<proteinExistence type="predicted"/>
<evidence type="ECO:0000313" key="1">
    <source>
        <dbReference type="EMBL" id="CAG8487918.1"/>
    </source>
</evidence>
<accession>A0ACA9KQM0</accession>
<protein>
    <submittedName>
        <fullName evidence="1">8998_t:CDS:1</fullName>
    </submittedName>
</protein>
<comment type="caution">
    <text evidence="1">The sequence shown here is derived from an EMBL/GenBank/DDBJ whole genome shotgun (WGS) entry which is preliminary data.</text>
</comment>
<reference evidence="1" key="1">
    <citation type="submission" date="2021-06" db="EMBL/GenBank/DDBJ databases">
        <authorList>
            <person name="Kallberg Y."/>
            <person name="Tangrot J."/>
            <person name="Rosling A."/>
        </authorList>
    </citation>
    <scope>NUCLEOTIDE SEQUENCE</scope>
    <source>
        <strain evidence="1">28 12/20/2015</strain>
    </source>
</reference>
<sequence length="79" mass="8837">TRSRNMCNSDLPVPVSGHTISTVSRDSGVRLLHQHDVCPQYPCPTKGPAKFDHQALLPYRNKDISDHHTEVLRPPPAQD</sequence>